<dbReference type="WBParaSite" id="PSAMB.scaffold1378size32397.g12758.t1">
    <property type="protein sequence ID" value="PSAMB.scaffold1378size32397.g12758.t1"/>
    <property type="gene ID" value="PSAMB.scaffold1378size32397.g12758"/>
</dbReference>
<name>A0A914UZ13_9BILA</name>
<protein>
    <submittedName>
        <fullName evidence="2">Uncharacterized protein</fullName>
    </submittedName>
</protein>
<dbReference type="AlphaFoldDB" id="A0A914UZ13"/>
<dbReference type="Proteomes" id="UP000887566">
    <property type="component" value="Unplaced"/>
</dbReference>
<sequence length="106" mass="12062">MMAGGWGGRFVDCGSHLHRGDGRYRRHAKREIFGVDPISMGNHCCQSFSQRPIAVRASSVVSANLRLVGRTPVGVRWRVDWRLPALRHALVRESITRLGARFRRLR</sequence>
<reference evidence="2" key="1">
    <citation type="submission" date="2022-11" db="UniProtKB">
        <authorList>
            <consortium name="WormBaseParasite"/>
        </authorList>
    </citation>
    <scope>IDENTIFICATION</scope>
</reference>
<proteinExistence type="predicted"/>
<organism evidence="1 2">
    <name type="scientific">Plectus sambesii</name>
    <dbReference type="NCBI Taxonomy" id="2011161"/>
    <lineage>
        <taxon>Eukaryota</taxon>
        <taxon>Metazoa</taxon>
        <taxon>Ecdysozoa</taxon>
        <taxon>Nematoda</taxon>
        <taxon>Chromadorea</taxon>
        <taxon>Plectida</taxon>
        <taxon>Plectina</taxon>
        <taxon>Plectoidea</taxon>
        <taxon>Plectidae</taxon>
        <taxon>Plectus</taxon>
    </lineage>
</organism>
<evidence type="ECO:0000313" key="1">
    <source>
        <dbReference type="Proteomes" id="UP000887566"/>
    </source>
</evidence>
<evidence type="ECO:0000313" key="2">
    <source>
        <dbReference type="WBParaSite" id="PSAMB.scaffold1378size32397.g12758.t1"/>
    </source>
</evidence>
<accession>A0A914UZ13</accession>
<keyword evidence="1" id="KW-1185">Reference proteome</keyword>